<dbReference type="SUPFAM" id="SSF50249">
    <property type="entry name" value="Nucleic acid-binding proteins"/>
    <property type="match status" value="1"/>
</dbReference>
<comment type="caution">
    <text evidence="3">The sequence shown here is derived from an EMBL/GenBank/DDBJ whole genome shotgun (WGS) entry which is preliminary data.</text>
</comment>
<accession>A0ABD3DLH3</accession>
<protein>
    <recommendedName>
        <fullName evidence="2">Replication factor A C-terminal domain-containing protein</fullName>
    </recommendedName>
</protein>
<sequence>MEEAYLEGRQSSRGMSIWSLSGSGMMDGMKNPNLCCVELNSDVLSRLFVSWVLLSRRKPNWAFSGPESEIPSRIDGNRWESMALSHRFLPWIFSVSSIDPNRWSPKNFICKAKIKRIHENRGWYYVLCSKCGKKLYPEQEDDKLNFVCKDDDNIIPNFRYCVNATIEDPTGSTGTVFFNESMEAILNVSCGDMVNKHADTTNPKIVPQPIRSVTDTTRLLNFTLKTDGQIVVNNVSDVASTTETQSTSTAPGMSAFTPTTPIPKSTISKRPIIETPGKDKKMKLT</sequence>
<gene>
    <name evidence="3" type="ORF">CASFOL_013955</name>
</gene>
<dbReference type="Pfam" id="PF08646">
    <property type="entry name" value="Rep_fac-A_C"/>
    <property type="match status" value="1"/>
</dbReference>
<feature type="domain" description="Replication factor A C-terminal" evidence="2">
    <location>
        <begin position="108"/>
        <end position="217"/>
    </location>
</feature>
<evidence type="ECO:0000259" key="2">
    <source>
        <dbReference type="Pfam" id="PF08646"/>
    </source>
</evidence>
<evidence type="ECO:0000313" key="4">
    <source>
        <dbReference type="Proteomes" id="UP001632038"/>
    </source>
</evidence>
<feature type="compositionally biased region" description="Low complexity" evidence="1">
    <location>
        <begin position="257"/>
        <end position="269"/>
    </location>
</feature>
<evidence type="ECO:0000256" key="1">
    <source>
        <dbReference type="SAM" id="MobiDB-lite"/>
    </source>
</evidence>
<keyword evidence="4" id="KW-1185">Reference proteome</keyword>
<dbReference type="Gene3D" id="2.40.50.140">
    <property type="entry name" value="Nucleic acid-binding proteins"/>
    <property type="match status" value="1"/>
</dbReference>
<evidence type="ECO:0000313" key="3">
    <source>
        <dbReference type="EMBL" id="KAL3643140.1"/>
    </source>
</evidence>
<dbReference type="PANTHER" id="PTHR47165">
    <property type="entry name" value="OS03G0429900 PROTEIN"/>
    <property type="match status" value="1"/>
</dbReference>
<dbReference type="EMBL" id="JAVIJP010000016">
    <property type="protein sequence ID" value="KAL3643140.1"/>
    <property type="molecule type" value="Genomic_DNA"/>
</dbReference>
<dbReference type="InterPro" id="IPR013955">
    <property type="entry name" value="Rep_factor-A_C"/>
</dbReference>
<dbReference type="InterPro" id="IPR012340">
    <property type="entry name" value="NA-bd_OB-fold"/>
</dbReference>
<dbReference type="Proteomes" id="UP001632038">
    <property type="component" value="Unassembled WGS sequence"/>
</dbReference>
<name>A0ABD3DLH3_9LAMI</name>
<dbReference type="AlphaFoldDB" id="A0ABD3DLH3"/>
<dbReference type="PANTHER" id="PTHR47165:SF4">
    <property type="entry name" value="OS03G0429900 PROTEIN"/>
    <property type="match status" value="1"/>
</dbReference>
<organism evidence="3 4">
    <name type="scientific">Castilleja foliolosa</name>
    <dbReference type="NCBI Taxonomy" id="1961234"/>
    <lineage>
        <taxon>Eukaryota</taxon>
        <taxon>Viridiplantae</taxon>
        <taxon>Streptophyta</taxon>
        <taxon>Embryophyta</taxon>
        <taxon>Tracheophyta</taxon>
        <taxon>Spermatophyta</taxon>
        <taxon>Magnoliopsida</taxon>
        <taxon>eudicotyledons</taxon>
        <taxon>Gunneridae</taxon>
        <taxon>Pentapetalae</taxon>
        <taxon>asterids</taxon>
        <taxon>lamiids</taxon>
        <taxon>Lamiales</taxon>
        <taxon>Orobanchaceae</taxon>
        <taxon>Pedicularideae</taxon>
        <taxon>Castillejinae</taxon>
        <taxon>Castilleja</taxon>
    </lineage>
</organism>
<feature type="region of interest" description="Disordered" evidence="1">
    <location>
        <begin position="242"/>
        <end position="285"/>
    </location>
</feature>
<reference evidence="4" key="1">
    <citation type="journal article" date="2024" name="IScience">
        <title>Strigolactones Initiate the Formation of Haustorium-like Structures in Castilleja.</title>
        <authorList>
            <person name="Buerger M."/>
            <person name="Peterson D."/>
            <person name="Chory J."/>
        </authorList>
    </citation>
    <scope>NUCLEOTIDE SEQUENCE [LARGE SCALE GENOMIC DNA]</scope>
</reference>
<proteinExistence type="predicted"/>